<protein>
    <submittedName>
        <fullName evidence="7">Hemolysin III</fullName>
    </submittedName>
</protein>
<evidence type="ECO:0000256" key="4">
    <source>
        <dbReference type="ARBA" id="ARBA00023136"/>
    </source>
</evidence>
<keyword evidence="2 6" id="KW-0812">Transmembrane</keyword>
<gene>
    <name evidence="7" type="ORF">SAMN05421759_12119</name>
</gene>
<evidence type="ECO:0000256" key="2">
    <source>
        <dbReference type="ARBA" id="ARBA00022692"/>
    </source>
</evidence>
<comment type="subcellular location">
    <subcellularLocation>
        <location evidence="1">Membrane</location>
        <topology evidence="1">Multi-pass membrane protein</topology>
    </subcellularLocation>
</comment>
<reference evidence="8" key="1">
    <citation type="submission" date="2017-01" db="EMBL/GenBank/DDBJ databases">
        <authorList>
            <person name="Varghese N."/>
            <person name="Submissions S."/>
        </authorList>
    </citation>
    <scope>NUCLEOTIDE SEQUENCE [LARGE SCALE GENOMIC DNA]</scope>
    <source>
        <strain evidence="8">DSM 29430</strain>
    </source>
</reference>
<dbReference type="AlphaFoldDB" id="A0A1N7PW44"/>
<keyword evidence="5" id="KW-0479">Metal-binding</keyword>
<sequence length="243" mass="26746">MWCRHIDAELWEYRIRMFRDLTYWGAALHGGNPLSFRAWVSDAIVNLVGLILSVGSAAYLLANAARQGADFGVLFALSAYAAALVASFLASLVYNSGPWHSVRPLLRRLDHAAIYIKISGTATPFAVMISTPFALSVLALVWTLALYGASRKLFFWQTPSRWDPLVYLALAWFSALPMISLPGIVPWQTLALMMTGGALYTSGVSIYVRHDWPYARALWHLFVLSASGAFFAALLIGAPGVLY</sequence>
<evidence type="ECO:0000313" key="8">
    <source>
        <dbReference type="Proteomes" id="UP000186684"/>
    </source>
</evidence>
<keyword evidence="4 6" id="KW-0472">Membrane</keyword>
<feature type="transmembrane region" description="Helical" evidence="6">
    <location>
        <begin position="74"/>
        <end position="94"/>
    </location>
</feature>
<dbReference type="PANTHER" id="PTHR20855">
    <property type="entry name" value="ADIPOR/PROGESTIN RECEPTOR-RELATED"/>
    <property type="match status" value="1"/>
</dbReference>
<feature type="transmembrane region" description="Helical" evidence="6">
    <location>
        <begin position="43"/>
        <end position="62"/>
    </location>
</feature>
<accession>A0A1N7PW44</accession>
<dbReference type="GO" id="GO:0016020">
    <property type="term" value="C:membrane"/>
    <property type="evidence" value="ECO:0007669"/>
    <property type="project" value="UniProtKB-SubCell"/>
</dbReference>
<keyword evidence="3 6" id="KW-1133">Transmembrane helix</keyword>
<feature type="transmembrane region" description="Helical" evidence="6">
    <location>
        <begin position="190"/>
        <end position="208"/>
    </location>
</feature>
<dbReference type="EMBL" id="FTOQ01000021">
    <property type="protein sequence ID" value="SIT14770.1"/>
    <property type="molecule type" value="Genomic_DNA"/>
</dbReference>
<keyword evidence="8" id="KW-1185">Reference proteome</keyword>
<feature type="transmembrane region" description="Helical" evidence="6">
    <location>
        <begin position="165"/>
        <end position="184"/>
    </location>
</feature>
<keyword evidence="5" id="KW-0862">Zinc</keyword>
<proteinExistence type="predicted"/>
<evidence type="ECO:0000256" key="6">
    <source>
        <dbReference type="SAM" id="Phobius"/>
    </source>
</evidence>
<name>A0A1N7PW44_9RHOB</name>
<evidence type="ECO:0000256" key="5">
    <source>
        <dbReference type="PIRSR" id="PIRSR604254-1"/>
    </source>
</evidence>
<feature type="binding site" evidence="5">
    <location>
        <position position="220"/>
    </location>
    <ligand>
        <name>Zn(2+)</name>
        <dbReference type="ChEBI" id="CHEBI:29105"/>
    </ligand>
</feature>
<dbReference type="PANTHER" id="PTHR20855:SF3">
    <property type="entry name" value="LD03007P"/>
    <property type="match status" value="1"/>
</dbReference>
<evidence type="ECO:0000256" key="1">
    <source>
        <dbReference type="ARBA" id="ARBA00004141"/>
    </source>
</evidence>
<evidence type="ECO:0000256" key="3">
    <source>
        <dbReference type="ARBA" id="ARBA00022989"/>
    </source>
</evidence>
<feature type="transmembrane region" description="Helical" evidence="6">
    <location>
        <begin position="220"/>
        <end position="242"/>
    </location>
</feature>
<evidence type="ECO:0000313" key="7">
    <source>
        <dbReference type="EMBL" id="SIT14770.1"/>
    </source>
</evidence>
<dbReference type="Pfam" id="PF03006">
    <property type="entry name" value="HlyIII"/>
    <property type="match status" value="1"/>
</dbReference>
<dbReference type="GO" id="GO:0046872">
    <property type="term" value="F:metal ion binding"/>
    <property type="evidence" value="ECO:0007669"/>
    <property type="project" value="UniProtKB-KW"/>
</dbReference>
<organism evidence="7 8">
    <name type="scientific">Roseivivax lentus</name>
    <dbReference type="NCBI Taxonomy" id="633194"/>
    <lineage>
        <taxon>Bacteria</taxon>
        <taxon>Pseudomonadati</taxon>
        <taxon>Pseudomonadota</taxon>
        <taxon>Alphaproteobacteria</taxon>
        <taxon>Rhodobacterales</taxon>
        <taxon>Roseobacteraceae</taxon>
        <taxon>Roseivivax</taxon>
    </lineage>
</organism>
<dbReference type="InterPro" id="IPR004254">
    <property type="entry name" value="AdipoR/HlyIII-related"/>
</dbReference>
<dbReference type="Proteomes" id="UP000186684">
    <property type="component" value="Unassembled WGS sequence"/>
</dbReference>
<feature type="transmembrane region" description="Helical" evidence="6">
    <location>
        <begin position="114"/>
        <end position="144"/>
    </location>
</feature>
<dbReference type="STRING" id="633194.SAMN05421759_12119"/>